<proteinExistence type="predicted"/>
<reference evidence="1" key="1">
    <citation type="submission" date="2020-03" db="EMBL/GenBank/DDBJ databases">
        <title>The deep terrestrial virosphere.</title>
        <authorList>
            <person name="Holmfeldt K."/>
            <person name="Nilsson E."/>
            <person name="Simone D."/>
            <person name="Lopez-Fernandez M."/>
            <person name="Wu X."/>
            <person name="de Brujin I."/>
            <person name="Lundin D."/>
            <person name="Andersson A."/>
            <person name="Bertilsson S."/>
            <person name="Dopson M."/>
        </authorList>
    </citation>
    <scope>NUCLEOTIDE SEQUENCE</scope>
    <source>
        <strain evidence="1">MM415A04650</strain>
        <strain evidence="2">MM415B03771</strain>
    </source>
</reference>
<gene>
    <name evidence="1" type="ORF">MM415A04650_0005</name>
    <name evidence="2" type="ORF">MM415B03771_0009</name>
</gene>
<organism evidence="1">
    <name type="scientific">viral metagenome</name>
    <dbReference type="NCBI Taxonomy" id="1070528"/>
    <lineage>
        <taxon>unclassified sequences</taxon>
        <taxon>metagenomes</taxon>
        <taxon>organismal metagenomes</taxon>
    </lineage>
</organism>
<dbReference type="Gene3D" id="3.40.220.10">
    <property type="entry name" value="Leucine Aminopeptidase, subunit E, domain 1"/>
    <property type="match status" value="1"/>
</dbReference>
<sequence length="148" mass="16843">MQEINGNIWDQYSLGRWVVITTNGEVRKDGACVMGRGVAKQAADKLPDLPYKLGNAIKAGGNNVHVFDDLKIIALPVKHNWRDQADLNLISKSLQQLVAWADVPPRKHGKFYMVRPGCSNGRRDWEKEVKPICEKFLDDRFVIIEWNS</sequence>
<evidence type="ECO:0000313" key="1">
    <source>
        <dbReference type="EMBL" id="QJA69384.1"/>
    </source>
</evidence>
<protein>
    <recommendedName>
        <fullName evidence="3">Macro domain-containing protein</fullName>
    </recommendedName>
</protein>
<dbReference type="InterPro" id="IPR043472">
    <property type="entry name" value="Macro_dom-like"/>
</dbReference>
<dbReference type="SUPFAM" id="SSF52949">
    <property type="entry name" value="Macro domain-like"/>
    <property type="match status" value="1"/>
</dbReference>
<name>A0A6M3JH50_9ZZZZ</name>
<dbReference type="EMBL" id="MT141701">
    <property type="protein sequence ID" value="QJA69384.1"/>
    <property type="molecule type" value="Genomic_DNA"/>
</dbReference>
<accession>A0A6M3JH50</accession>
<dbReference type="EMBL" id="MT143257">
    <property type="protein sequence ID" value="QJA94740.1"/>
    <property type="molecule type" value="Genomic_DNA"/>
</dbReference>
<evidence type="ECO:0008006" key="3">
    <source>
        <dbReference type="Google" id="ProtNLM"/>
    </source>
</evidence>
<dbReference type="AlphaFoldDB" id="A0A6M3JH50"/>
<evidence type="ECO:0000313" key="2">
    <source>
        <dbReference type="EMBL" id="QJA94740.1"/>
    </source>
</evidence>